<sequence>MPTGAIDITQSLPRTDNAEAAEEAEVSNAMASSELQDAQRREGEESEDDDSPPGLSRSAIKEILETDESEEATWYRDYI</sequence>
<reference evidence="2 3" key="1">
    <citation type="submission" date="2019-02" db="EMBL/GenBank/DDBJ databases">
        <title>Genome sequencing of the rare red list fungi Antrodiella citrinella (Flaviporus citrinellus).</title>
        <authorList>
            <person name="Buettner E."/>
            <person name="Kellner H."/>
        </authorList>
    </citation>
    <scope>NUCLEOTIDE SEQUENCE [LARGE SCALE GENOMIC DNA]</scope>
    <source>
        <strain evidence="2 3">DSM 108506</strain>
    </source>
</reference>
<comment type="caution">
    <text evidence="2">The sequence shown here is derived from an EMBL/GenBank/DDBJ whole genome shotgun (WGS) entry which is preliminary data.</text>
</comment>
<evidence type="ECO:0000256" key="1">
    <source>
        <dbReference type="SAM" id="MobiDB-lite"/>
    </source>
</evidence>
<dbReference type="EMBL" id="SGPM01000049">
    <property type="protein sequence ID" value="THH31368.1"/>
    <property type="molecule type" value="Genomic_DNA"/>
</dbReference>
<name>A0A4S4N0V1_9APHY</name>
<proteinExistence type="predicted"/>
<gene>
    <name evidence="2" type="ORF">EUX98_g2802</name>
</gene>
<protein>
    <submittedName>
        <fullName evidence="2">Uncharacterized protein</fullName>
    </submittedName>
</protein>
<dbReference type="Proteomes" id="UP000308730">
    <property type="component" value="Unassembled WGS sequence"/>
</dbReference>
<keyword evidence="3" id="KW-1185">Reference proteome</keyword>
<evidence type="ECO:0000313" key="2">
    <source>
        <dbReference type="EMBL" id="THH31368.1"/>
    </source>
</evidence>
<organism evidence="2 3">
    <name type="scientific">Antrodiella citrinella</name>
    <dbReference type="NCBI Taxonomy" id="2447956"/>
    <lineage>
        <taxon>Eukaryota</taxon>
        <taxon>Fungi</taxon>
        <taxon>Dikarya</taxon>
        <taxon>Basidiomycota</taxon>
        <taxon>Agaricomycotina</taxon>
        <taxon>Agaricomycetes</taxon>
        <taxon>Polyporales</taxon>
        <taxon>Steccherinaceae</taxon>
        <taxon>Antrodiella</taxon>
    </lineage>
</organism>
<dbReference type="AlphaFoldDB" id="A0A4S4N0V1"/>
<feature type="region of interest" description="Disordered" evidence="1">
    <location>
        <begin position="1"/>
        <end position="79"/>
    </location>
</feature>
<evidence type="ECO:0000313" key="3">
    <source>
        <dbReference type="Proteomes" id="UP000308730"/>
    </source>
</evidence>
<accession>A0A4S4N0V1</accession>